<protein>
    <submittedName>
        <fullName evidence="2">Xanthine dehydrogenase family protein molybdopterin-binding subunit</fullName>
    </submittedName>
</protein>
<dbReference type="InterPro" id="IPR036856">
    <property type="entry name" value="Ald_Oxase/Xan_DH_a/b_sf"/>
</dbReference>
<dbReference type="InterPro" id="IPR000674">
    <property type="entry name" value="Ald_Oxase/Xan_DH_a/b"/>
</dbReference>
<evidence type="ECO:0000259" key="1">
    <source>
        <dbReference type="SMART" id="SM01008"/>
    </source>
</evidence>
<dbReference type="AlphaFoldDB" id="A0A6B3SW50"/>
<dbReference type="RefSeq" id="WP_163963536.1">
    <property type="nucleotide sequence ID" value="NZ_JAAIVB010000038.1"/>
</dbReference>
<feature type="domain" description="Aldehyde oxidase/xanthine dehydrogenase a/b hammerhead" evidence="1">
    <location>
        <begin position="18"/>
        <end position="131"/>
    </location>
</feature>
<dbReference type="Gene3D" id="3.30.365.10">
    <property type="entry name" value="Aldehyde oxidase/xanthine dehydrogenase, molybdopterin binding domain"/>
    <property type="match status" value="4"/>
</dbReference>
<evidence type="ECO:0000313" key="2">
    <source>
        <dbReference type="EMBL" id="NEX61879.1"/>
    </source>
</evidence>
<dbReference type="SUPFAM" id="SSF54665">
    <property type="entry name" value="CO dehydrogenase molybdoprotein N-domain-like"/>
    <property type="match status" value="1"/>
</dbReference>
<dbReference type="InterPro" id="IPR046867">
    <property type="entry name" value="AldOxase/xan_DH_MoCoBD2"/>
</dbReference>
<dbReference type="PANTHER" id="PTHR11908:SF153">
    <property type="entry name" value="DEHYDROGENASE"/>
    <property type="match status" value="1"/>
</dbReference>
<dbReference type="Proteomes" id="UP000482155">
    <property type="component" value="Unassembled WGS sequence"/>
</dbReference>
<dbReference type="Pfam" id="PF02738">
    <property type="entry name" value="MoCoBD_1"/>
    <property type="match status" value="1"/>
</dbReference>
<dbReference type="Gene3D" id="3.90.1170.50">
    <property type="entry name" value="Aldehyde oxidase/xanthine dehydrogenase, a/b hammerhead"/>
    <property type="match status" value="1"/>
</dbReference>
<dbReference type="EMBL" id="JAAIVB010000038">
    <property type="protein sequence ID" value="NEX61879.1"/>
    <property type="molecule type" value="Genomic_DNA"/>
</dbReference>
<evidence type="ECO:0000313" key="3">
    <source>
        <dbReference type="Proteomes" id="UP000482155"/>
    </source>
</evidence>
<organism evidence="2 3">
    <name type="scientific">Noviherbaspirillum galbum</name>
    <dbReference type="NCBI Taxonomy" id="2709383"/>
    <lineage>
        <taxon>Bacteria</taxon>
        <taxon>Pseudomonadati</taxon>
        <taxon>Pseudomonadota</taxon>
        <taxon>Betaproteobacteria</taxon>
        <taxon>Burkholderiales</taxon>
        <taxon>Oxalobacteraceae</taxon>
        <taxon>Noviherbaspirillum</taxon>
    </lineage>
</organism>
<name>A0A6B3SW50_9BURK</name>
<dbReference type="InterPro" id="IPR037165">
    <property type="entry name" value="AldOxase/xan_DH_Mopterin-bd_sf"/>
</dbReference>
<gene>
    <name evidence="2" type="ORF">G3574_12385</name>
</gene>
<dbReference type="InterPro" id="IPR016208">
    <property type="entry name" value="Ald_Oxase/xanthine_DH-like"/>
</dbReference>
<reference evidence="2 3" key="1">
    <citation type="submission" date="2020-02" db="EMBL/GenBank/DDBJ databases">
        <authorList>
            <person name="Kim M.K."/>
        </authorList>
    </citation>
    <scope>NUCLEOTIDE SEQUENCE [LARGE SCALE GENOMIC DNA]</scope>
    <source>
        <strain evidence="2 3">17J57-3</strain>
    </source>
</reference>
<dbReference type="Pfam" id="PF20256">
    <property type="entry name" value="MoCoBD_2"/>
    <property type="match status" value="1"/>
</dbReference>
<dbReference type="GO" id="GO:0016491">
    <property type="term" value="F:oxidoreductase activity"/>
    <property type="evidence" value="ECO:0007669"/>
    <property type="project" value="InterPro"/>
</dbReference>
<sequence length="736" mass="78664">MSLIGQGISRTDGVKKITGAAEYAADHRVPECVHAVMVTSTVPSGRIKRIHTGHAEEVSGVLQVMTHLNAPRLPSQTSSGKLQPPVGRVLSLLQFDAVHYNNQPIALVVADTLEHAREAAARVRVEYEAAPAVLDFAEAQEHLHPPEKVLAQSTDTRRGDLHAGLLSGSARLDATYSTPNAHHNPMEPHATLAAWDGDRLQLFDSTQYILGVRNVVAGTLGIPPENITVHCPFTGGGFGCKGSVWSHVVLAAMAARQVGRPVKVVLDRNQLFGPVGTRPVTSQRFRLGATEHGKLTAMGHDAIAYTSMIEDWIEPCALASRMLYACPNQETSHRLARMNLGTPTFMRAPGESTGTFALESAMDEMAWQLGIDPLAFRLQNYAERDQGKDLPWSSKSLRQCYEIGAERFGWARRTPEPRSMREGSKLVGWGMATATYPTNRSPASAVARMLPDGSVVVQTASQDLGTGTYTVMTQVACDALGLPVDKVRFELGDSRFPNAPISGGSTTVASVAPAVQAAAEALRLKLIGIALADEASPLHGATADAIVAANGALRLRDDPQRTQSYADILRRHGGNAVEAEASAAPGEEKSKFSMHAFGAVFVEVHVDEDLGQISVPRVVGVYGVGKLLNRKTGYSQLMGGIVWGISLALFEETVFDKRNGRAVNGNLAEYHVPVNADIGDIDVSIVDEEDPHVNPLGAKGVGEIGITGVGGAIANAVFHATGRRVRDLPITLDKLL</sequence>
<dbReference type="SMART" id="SM01008">
    <property type="entry name" value="Ald_Xan_dh_C"/>
    <property type="match status" value="1"/>
</dbReference>
<dbReference type="Pfam" id="PF01315">
    <property type="entry name" value="Ald_Xan_dh_C"/>
    <property type="match status" value="1"/>
</dbReference>
<dbReference type="GO" id="GO:0005506">
    <property type="term" value="F:iron ion binding"/>
    <property type="evidence" value="ECO:0007669"/>
    <property type="project" value="InterPro"/>
</dbReference>
<dbReference type="SUPFAM" id="SSF56003">
    <property type="entry name" value="Molybdenum cofactor-binding domain"/>
    <property type="match status" value="1"/>
</dbReference>
<proteinExistence type="predicted"/>
<accession>A0A6B3SW50</accession>
<dbReference type="PANTHER" id="PTHR11908">
    <property type="entry name" value="XANTHINE DEHYDROGENASE"/>
    <property type="match status" value="1"/>
</dbReference>
<dbReference type="InterPro" id="IPR008274">
    <property type="entry name" value="AldOxase/xan_DH_MoCoBD1"/>
</dbReference>
<comment type="caution">
    <text evidence="2">The sequence shown here is derived from an EMBL/GenBank/DDBJ whole genome shotgun (WGS) entry which is preliminary data.</text>
</comment>
<keyword evidence="3" id="KW-1185">Reference proteome</keyword>